<reference evidence="2 3" key="1">
    <citation type="journal article" date="2014" name="Nature">
        <title>An environmental bacterial taxon with a large and distinct metabolic repertoire.</title>
        <authorList>
            <person name="Wilson M.C."/>
            <person name="Mori T."/>
            <person name="Ruckert C."/>
            <person name="Uria A.R."/>
            <person name="Helf M.J."/>
            <person name="Takada K."/>
            <person name="Gernert C."/>
            <person name="Steffens U.A."/>
            <person name="Heycke N."/>
            <person name="Schmitt S."/>
            <person name="Rinke C."/>
            <person name="Helfrich E.J."/>
            <person name="Brachmann A.O."/>
            <person name="Gurgui C."/>
            <person name="Wakimoto T."/>
            <person name="Kracht M."/>
            <person name="Crusemann M."/>
            <person name="Hentschel U."/>
            <person name="Abe I."/>
            <person name="Matsunaga S."/>
            <person name="Kalinowski J."/>
            <person name="Takeyama H."/>
            <person name="Piel J."/>
        </authorList>
    </citation>
    <scope>NUCLEOTIDE SEQUENCE [LARGE SCALE GENOMIC DNA]</scope>
    <source>
        <strain evidence="3">TSY1</strain>
    </source>
</reference>
<organism evidence="2 3">
    <name type="scientific">Entotheonella factor</name>
    <dbReference type="NCBI Taxonomy" id="1429438"/>
    <lineage>
        <taxon>Bacteria</taxon>
        <taxon>Pseudomonadati</taxon>
        <taxon>Nitrospinota/Tectimicrobiota group</taxon>
        <taxon>Candidatus Tectimicrobiota</taxon>
        <taxon>Candidatus Entotheonellia</taxon>
        <taxon>Candidatus Entotheonellales</taxon>
        <taxon>Candidatus Entotheonellaceae</taxon>
        <taxon>Candidatus Entotheonella</taxon>
    </lineage>
</organism>
<dbReference type="InterPro" id="IPR036754">
    <property type="entry name" value="YbaK/aa-tRNA-synt-asso_dom_sf"/>
</dbReference>
<gene>
    <name evidence="2" type="ORF">ETSY1_05085</name>
</gene>
<dbReference type="InterPro" id="IPR007214">
    <property type="entry name" value="YbaK/aa-tRNA-synth-assoc-dom"/>
</dbReference>
<dbReference type="Pfam" id="PF04073">
    <property type="entry name" value="tRNA_edit"/>
    <property type="match status" value="1"/>
</dbReference>
<dbReference type="GO" id="GO:0002161">
    <property type="term" value="F:aminoacyl-tRNA deacylase activity"/>
    <property type="evidence" value="ECO:0007669"/>
    <property type="project" value="InterPro"/>
</dbReference>
<dbReference type="SUPFAM" id="SSF55826">
    <property type="entry name" value="YbaK/ProRS associated domain"/>
    <property type="match status" value="1"/>
</dbReference>
<dbReference type="PANTHER" id="PTHR30411:SF1">
    <property type="entry name" value="CYTOPLASMIC PROTEIN"/>
    <property type="match status" value="1"/>
</dbReference>
<protein>
    <submittedName>
        <fullName evidence="2">Prolyl-tRNA synthetase</fullName>
    </submittedName>
</protein>
<dbReference type="HOGENOM" id="CLU_094875_1_1_7"/>
<sequence length="164" mass="17866">MHLPSHQYLDDRSIPYQKLSFSPETKKGAAHVANVLGYSERQMVKSLIFVTSIDEKVLVMLGGDQNAISGHLKKAIGSRNIKLASPNVVQAITGYAIGSIPPFHWQSSGFRSFIDASLMQESVLGVGAGEWGQEILMAPEDLVKAAQATIVNLCNKLQPVFESR</sequence>
<proteinExistence type="predicted"/>
<dbReference type="GO" id="GO:0004812">
    <property type="term" value="F:aminoacyl-tRNA ligase activity"/>
    <property type="evidence" value="ECO:0007669"/>
    <property type="project" value="UniProtKB-KW"/>
</dbReference>
<dbReference type="PANTHER" id="PTHR30411">
    <property type="entry name" value="CYTOPLASMIC PROTEIN"/>
    <property type="match status" value="1"/>
</dbReference>
<name>W4LVU3_ENTF1</name>
<dbReference type="CDD" id="cd04332">
    <property type="entry name" value="YbaK_like"/>
    <property type="match status" value="1"/>
</dbReference>
<dbReference type="EMBL" id="AZHW01000181">
    <property type="protein sequence ID" value="ETX02020.1"/>
    <property type="molecule type" value="Genomic_DNA"/>
</dbReference>
<evidence type="ECO:0000313" key="3">
    <source>
        <dbReference type="Proteomes" id="UP000019141"/>
    </source>
</evidence>
<comment type="caution">
    <text evidence="2">The sequence shown here is derived from an EMBL/GenBank/DDBJ whole genome shotgun (WGS) entry which is preliminary data.</text>
</comment>
<dbReference type="Proteomes" id="UP000019141">
    <property type="component" value="Unassembled WGS sequence"/>
</dbReference>
<dbReference type="Gene3D" id="3.90.960.10">
    <property type="entry name" value="YbaK/aminoacyl-tRNA synthetase-associated domain"/>
    <property type="match status" value="1"/>
</dbReference>
<dbReference type="AlphaFoldDB" id="W4LVU3"/>
<accession>W4LVU3</accession>
<evidence type="ECO:0000259" key="1">
    <source>
        <dbReference type="Pfam" id="PF04073"/>
    </source>
</evidence>
<evidence type="ECO:0000313" key="2">
    <source>
        <dbReference type="EMBL" id="ETX02020.1"/>
    </source>
</evidence>
<keyword evidence="3" id="KW-1185">Reference proteome</keyword>
<feature type="domain" description="YbaK/aminoacyl-tRNA synthetase-associated" evidence="1">
    <location>
        <begin position="26"/>
        <end position="144"/>
    </location>
</feature>